<evidence type="ECO:0000256" key="1">
    <source>
        <dbReference type="SAM" id="MobiDB-lite"/>
    </source>
</evidence>
<organism evidence="2 3">
    <name type="scientific">Paenibacillus faecis</name>
    <dbReference type="NCBI Taxonomy" id="862114"/>
    <lineage>
        <taxon>Bacteria</taxon>
        <taxon>Bacillati</taxon>
        <taxon>Bacillota</taxon>
        <taxon>Bacilli</taxon>
        <taxon>Bacillales</taxon>
        <taxon>Paenibacillaceae</taxon>
        <taxon>Paenibacillus</taxon>
    </lineage>
</organism>
<dbReference type="OrthoDB" id="2656835at2"/>
<feature type="region of interest" description="Disordered" evidence="1">
    <location>
        <begin position="42"/>
        <end position="84"/>
    </location>
</feature>
<reference evidence="2 3" key="1">
    <citation type="submission" date="2019-08" db="EMBL/GenBank/DDBJ databases">
        <title>Genome sequencing of Paenibacillus faecis DSM 23593(T).</title>
        <authorList>
            <person name="Kook J.-K."/>
            <person name="Park S.-N."/>
            <person name="Lim Y.K."/>
        </authorList>
    </citation>
    <scope>NUCLEOTIDE SEQUENCE [LARGE SCALE GENOMIC DNA]</scope>
    <source>
        <strain evidence="2 3">DSM 23593</strain>
    </source>
</reference>
<sequence>MKSSSFLFGVILGAVATGLASRRKGGWMSMLSEAGSMIKLPAIQDGNNDDKTSHAASNSVSGKNGADPTAQVYPSSVSKADAGHSKEYSLKQITDFIKGDADVRREVEAILKETRSAIPGI</sequence>
<proteinExistence type="predicted"/>
<dbReference type="Proteomes" id="UP000325218">
    <property type="component" value="Unassembled WGS sequence"/>
</dbReference>
<dbReference type="EMBL" id="VSDO01000002">
    <property type="protein sequence ID" value="TYA13285.1"/>
    <property type="molecule type" value="Genomic_DNA"/>
</dbReference>
<dbReference type="RefSeq" id="WP_148451881.1">
    <property type="nucleotide sequence ID" value="NZ_VSDO01000002.1"/>
</dbReference>
<name>A0A5D0CWR1_9BACL</name>
<evidence type="ECO:0000313" key="3">
    <source>
        <dbReference type="Proteomes" id="UP000325218"/>
    </source>
</evidence>
<evidence type="ECO:0000313" key="2">
    <source>
        <dbReference type="EMBL" id="TYA13285.1"/>
    </source>
</evidence>
<accession>A0A5D0CWR1</accession>
<protein>
    <submittedName>
        <fullName evidence="2">Uncharacterized protein</fullName>
    </submittedName>
</protein>
<dbReference type="AlphaFoldDB" id="A0A5D0CWR1"/>
<comment type="caution">
    <text evidence="2">The sequence shown here is derived from an EMBL/GenBank/DDBJ whole genome shotgun (WGS) entry which is preliminary data.</text>
</comment>
<gene>
    <name evidence="2" type="ORF">FRY98_11480</name>
</gene>
<keyword evidence="3" id="KW-1185">Reference proteome</keyword>